<dbReference type="STRING" id="112234.SAMN05421768_106312"/>
<protein>
    <submittedName>
        <fullName evidence="1">Uncharacterized protein</fullName>
    </submittedName>
</protein>
<accession>A0A1N7IRT7</accession>
<organism evidence="1 2">
    <name type="scientific">Chryseobacterium joostei</name>
    <dbReference type="NCBI Taxonomy" id="112234"/>
    <lineage>
        <taxon>Bacteria</taxon>
        <taxon>Pseudomonadati</taxon>
        <taxon>Bacteroidota</taxon>
        <taxon>Flavobacteriia</taxon>
        <taxon>Flavobacteriales</taxon>
        <taxon>Weeksellaceae</taxon>
        <taxon>Chryseobacterium group</taxon>
        <taxon>Chryseobacterium</taxon>
    </lineage>
</organism>
<gene>
    <name evidence="1" type="ORF">SAMN05421768_106312</name>
</gene>
<proteinExistence type="predicted"/>
<name>A0A1N7IRT7_9FLAO</name>
<evidence type="ECO:0000313" key="1">
    <source>
        <dbReference type="EMBL" id="SIS39798.1"/>
    </source>
</evidence>
<reference evidence="1 2" key="1">
    <citation type="submission" date="2017-01" db="EMBL/GenBank/DDBJ databases">
        <authorList>
            <person name="Mah S.A."/>
            <person name="Swanson W.J."/>
            <person name="Moy G.W."/>
            <person name="Vacquier V.D."/>
        </authorList>
    </citation>
    <scope>NUCLEOTIDE SEQUENCE [LARGE SCALE GENOMIC DNA]</scope>
    <source>
        <strain evidence="1 2">DSM 16927</strain>
    </source>
</reference>
<dbReference type="AlphaFoldDB" id="A0A1N7IRT7"/>
<sequence>MYAQNSDHHSSYCEMNILNSQLIYECNSALNFTDNVLKRDKFSTKMVFKKRKK</sequence>
<dbReference type="EMBL" id="FTNZ01000006">
    <property type="protein sequence ID" value="SIS39798.1"/>
    <property type="molecule type" value="Genomic_DNA"/>
</dbReference>
<evidence type="ECO:0000313" key="2">
    <source>
        <dbReference type="Proteomes" id="UP000186106"/>
    </source>
</evidence>
<dbReference type="Proteomes" id="UP000186106">
    <property type="component" value="Unassembled WGS sequence"/>
</dbReference>